<dbReference type="GO" id="GO:0000287">
    <property type="term" value="F:magnesium ion binding"/>
    <property type="evidence" value="ECO:0007669"/>
    <property type="project" value="TreeGrafter"/>
</dbReference>
<reference evidence="13" key="1">
    <citation type="submission" date="2020-10" db="EMBL/GenBank/DDBJ databases">
        <title>Taxonomic study of unclassified bacteria belonging to the class Ktedonobacteria.</title>
        <authorList>
            <person name="Yabe S."/>
            <person name="Wang C.M."/>
            <person name="Zheng Y."/>
            <person name="Sakai Y."/>
            <person name="Cavaletti L."/>
            <person name="Monciardini P."/>
            <person name="Donadio S."/>
        </authorList>
    </citation>
    <scope>NUCLEOTIDE SEQUENCE</scope>
    <source>
        <strain evidence="13">ID150040</strain>
    </source>
</reference>
<name>A0A8J3N0J0_9CHLR</name>
<evidence type="ECO:0000256" key="3">
    <source>
        <dbReference type="ARBA" id="ARBA00022448"/>
    </source>
</evidence>
<keyword evidence="14" id="KW-1185">Reference proteome</keyword>
<evidence type="ECO:0000256" key="1">
    <source>
        <dbReference type="ARBA" id="ARBA00004651"/>
    </source>
</evidence>
<dbReference type="SUPFAM" id="SSF144083">
    <property type="entry name" value="Magnesium transport protein CorA, transmembrane region"/>
    <property type="match status" value="1"/>
</dbReference>
<dbReference type="Pfam" id="PF01544">
    <property type="entry name" value="CorA"/>
    <property type="match status" value="1"/>
</dbReference>
<keyword evidence="6 12" id="KW-0460">Magnesium</keyword>
<dbReference type="CDD" id="cd12822">
    <property type="entry name" value="TmCorA-like"/>
    <property type="match status" value="1"/>
</dbReference>
<dbReference type="InterPro" id="IPR045863">
    <property type="entry name" value="CorA_TM1_TM2"/>
</dbReference>
<feature type="transmembrane region" description="Helical" evidence="12">
    <location>
        <begin position="299"/>
        <end position="319"/>
    </location>
</feature>
<dbReference type="PANTHER" id="PTHR46494:SF1">
    <property type="entry name" value="CORA FAMILY METAL ION TRANSPORTER (EUROFUNG)"/>
    <property type="match status" value="1"/>
</dbReference>
<keyword evidence="8 12" id="KW-0406">Ion transport</keyword>
<dbReference type="AlphaFoldDB" id="A0A8J3N0J0"/>
<dbReference type="RefSeq" id="WP_220202200.1">
    <property type="nucleotide sequence ID" value="NZ_BNJK01000001.1"/>
</dbReference>
<evidence type="ECO:0000256" key="7">
    <source>
        <dbReference type="ARBA" id="ARBA00022989"/>
    </source>
</evidence>
<dbReference type="GO" id="GO:0005886">
    <property type="term" value="C:plasma membrane"/>
    <property type="evidence" value="ECO:0007669"/>
    <property type="project" value="UniProtKB-SubCell"/>
</dbReference>
<evidence type="ECO:0000256" key="12">
    <source>
        <dbReference type="RuleBase" id="RU362010"/>
    </source>
</evidence>
<dbReference type="Gene3D" id="3.30.460.20">
    <property type="entry name" value="CorA soluble domain-like"/>
    <property type="match status" value="1"/>
</dbReference>
<accession>A0A8J3N0J0</accession>
<evidence type="ECO:0000256" key="4">
    <source>
        <dbReference type="ARBA" id="ARBA00022475"/>
    </source>
</evidence>
<gene>
    <name evidence="13" type="primary">corA_1</name>
    <name evidence="12" type="synonym">corA</name>
    <name evidence="13" type="ORF">KSF_013480</name>
</gene>
<comment type="similarity">
    <text evidence="2 12">Belongs to the CorA metal ion transporter (MIT) (TC 1.A.35) family.</text>
</comment>
<keyword evidence="5 12" id="KW-0812">Transmembrane</keyword>
<dbReference type="SUPFAM" id="SSF143865">
    <property type="entry name" value="CorA soluble domain-like"/>
    <property type="match status" value="1"/>
</dbReference>
<dbReference type="Proteomes" id="UP000597444">
    <property type="component" value="Unassembled WGS sequence"/>
</dbReference>
<evidence type="ECO:0000256" key="9">
    <source>
        <dbReference type="ARBA" id="ARBA00023136"/>
    </source>
</evidence>
<dbReference type="InterPro" id="IPR045861">
    <property type="entry name" value="CorA_cytoplasmic_dom"/>
</dbReference>
<dbReference type="NCBIfam" id="TIGR00383">
    <property type="entry name" value="corA"/>
    <property type="match status" value="1"/>
</dbReference>
<organism evidence="13 14">
    <name type="scientific">Reticulibacter mediterranei</name>
    <dbReference type="NCBI Taxonomy" id="2778369"/>
    <lineage>
        <taxon>Bacteria</taxon>
        <taxon>Bacillati</taxon>
        <taxon>Chloroflexota</taxon>
        <taxon>Ktedonobacteria</taxon>
        <taxon>Ktedonobacterales</taxon>
        <taxon>Reticulibacteraceae</taxon>
        <taxon>Reticulibacter</taxon>
    </lineage>
</organism>
<keyword evidence="7 12" id="KW-1133">Transmembrane helix</keyword>
<dbReference type="InterPro" id="IPR004488">
    <property type="entry name" value="Mg/Co-transport_prot_CorA"/>
</dbReference>
<evidence type="ECO:0000256" key="6">
    <source>
        <dbReference type="ARBA" id="ARBA00022842"/>
    </source>
</evidence>
<keyword evidence="4 12" id="KW-1003">Cell membrane</keyword>
<evidence type="ECO:0000313" key="13">
    <source>
        <dbReference type="EMBL" id="GHO91300.1"/>
    </source>
</evidence>
<dbReference type="Gene3D" id="1.20.58.340">
    <property type="entry name" value="Magnesium transport protein CorA, transmembrane region"/>
    <property type="match status" value="2"/>
</dbReference>
<dbReference type="PANTHER" id="PTHR46494">
    <property type="entry name" value="CORA FAMILY METAL ION TRANSPORTER (EUROFUNG)"/>
    <property type="match status" value="1"/>
</dbReference>
<evidence type="ECO:0000256" key="8">
    <source>
        <dbReference type="ARBA" id="ARBA00023065"/>
    </source>
</evidence>
<comment type="catalytic activity">
    <reaction evidence="10">
        <text>Mg(2+)(in) = Mg(2+)(out)</text>
        <dbReference type="Rhea" id="RHEA:29827"/>
        <dbReference type="ChEBI" id="CHEBI:18420"/>
    </reaction>
</comment>
<comment type="caution">
    <text evidence="13">The sequence shown here is derived from an EMBL/GenBank/DDBJ whole genome shotgun (WGS) entry which is preliminary data.</text>
</comment>
<dbReference type="FunFam" id="1.20.58.340:FF:000004">
    <property type="entry name" value="Magnesium transport protein CorA"/>
    <property type="match status" value="1"/>
</dbReference>
<evidence type="ECO:0000313" key="14">
    <source>
        <dbReference type="Proteomes" id="UP000597444"/>
    </source>
</evidence>
<evidence type="ECO:0000256" key="10">
    <source>
        <dbReference type="ARBA" id="ARBA00034269"/>
    </source>
</evidence>
<dbReference type="GO" id="GO:0015095">
    <property type="term" value="F:magnesium ion transmembrane transporter activity"/>
    <property type="evidence" value="ECO:0007669"/>
    <property type="project" value="UniProtKB-UniRule"/>
</dbReference>
<feature type="transmembrane region" description="Helical" evidence="12">
    <location>
        <begin position="268"/>
        <end position="287"/>
    </location>
</feature>
<dbReference type="EMBL" id="BNJK01000001">
    <property type="protein sequence ID" value="GHO91300.1"/>
    <property type="molecule type" value="Genomic_DNA"/>
</dbReference>
<proteinExistence type="inferred from homology"/>
<dbReference type="InterPro" id="IPR002523">
    <property type="entry name" value="MgTranspt_CorA/ZnTranspt_ZntB"/>
</dbReference>
<keyword evidence="9 12" id="KW-0472">Membrane</keyword>
<comment type="subcellular location">
    <subcellularLocation>
        <location evidence="1">Cell membrane</location>
        <topology evidence="1">Multi-pass membrane protein</topology>
    </subcellularLocation>
    <subcellularLocation>
        <location evidence="12">Membrane</location>
        <topology evidence="12">Multi-pass membrane protein</topology>
    </subcellularLocation>
</comment>
<keyword evidence="3 12" id="KW-0813">Transport</keyword>
<evidence type="ECO:0000256" key="2">
    <source>
        <dbReference type="ARBA" id="ARBA00009765"/>
    </source>
</evidence>
<comment type="function">
    <text evidence="11">Mediates influx of magnesium ions. Alternates between open and closed states. Activated by low cytoplasmic Mg(2+) levels. Inactive when cytoplasmic Mg(2+) levels are high.</text>
</comment>
<dbReference type="GO" id="GO:0050897">
    <property type="term" value="F:cobalt ion binding"/>
    <property type="evidence" value="ECO:0007669"/>
    <property type="project" value="TreeGrafter"/>
</dbReference>
<evidence type="ECO:0000256" key="5">
    <source>
        <dbReference type="ARBA" id="ARBA00022692"/>
    </source>
</evidence>
<sequence length="325" mass="37897">MLKAIHCDPHEHNFKRVTSLEEVRQIKKDPSSIFWLDLENPAEHDLAKIGEEFQLHPLAIEDASHEHQRPKVEEYEQFYFVVFYTANQQEKTNHLAINELDMFLGKNYLITVHEKPMPELDEVEQRWTRNVKQLEWGIGVLLYSLLDTIVDRYFPIVDALVDQAEDLEDRMFMGARDNTAFTLELIELKKHFLALRRIATPERDVLNVLTNRDNPLFDERVLIYFRDVYDHITRLADTVDLYRDQLSTAMDANLSIVSNELNKVMRTLTVASIILMADALIAGIYGMNFENIPELHLKYGYFGALIVMALLSIALALGFKRMKWL</sequence>
<dbReference type="GO" id="GO:0015087">
    <property type="term" value="F:cobalt ion transmembrane transporter activity"/>
    <property type="evidence" value="ECO:0007669"/>
    <property type="project" value="UniProtKB-UniRule"/>
</dbReference>
<evidence type="ECO:0000256" key="11">
    <source>
        <dbReference type="ARBA" id="ARBA00045497"/>
    </source>
</evidence>
<protein>
    <recommendedName>
        <fullName evidence="12">Magnesium transport protein CorA</fullName>
    </recommendedName>
</protein>